<keyword evidence="1" id="KW-0812">Transmembrane</keyword>
<keyword evidence="3" id="KW-1185">Reference proteome</keyword>
<gene>
    <name evidence="2" type="ORF">ACFFMS_10865</name>
</gene>
<evidence type="ECO:0000256" key="1">
    <source>
        <dbReference type="SAM" id="Phobius"/>
    </source>
</evidence>
<organism evidence="2 3">
    <name type="scientific">Ectobacillus funiculus</name>
    <dbReference type="NCBI Taxonomy" id="137993"/>
    <lineage>
        <taxon>Bacteria</taxon>
        <taxon>Bacillati</taxon>
        <taxon>Bacillota</taxon>
        <taxon>Bacilli</taxon>
        <taxon>Bacillales</taxon>
        <taxon>Bacillaceae</taxon>
        <taxon>Ectobacillus</taxon>
    </lineage>
</organism>
<proteinExistence type="predicted"/>
<keyword evidence="1" id="KW-0472">Membrane</keyword>
<evidence type="ECO:0000313" key="3">
    <source>
        <dbReference type="Proteomes" id="UP001589609"/>
    </source>
</evidence>
<comment type="caution">
    <text evidence="2">The sequence shown here is derived from an EMBL/GenBank/DDBJ whole genome shotgun (WGS) entry which is preliminary data.</text>
</comment>
<accession>A0ABV5WF10</accession>
<dbReference type="EMBL" id="JBHMAF010000049">
    <property type="protein sequence ID" value="MFB9758962.1"/>
    <property type="molecule type" value="Genomic_DNA"/>
</dbReference>
<reference evidence="2 3" key="1">
    <citation type="submission" date="2024-09" db="EMBL/GenBank/DDBJ databases">
        <authorList>
            <person name="Sun Q."/>
            <person name="Mori K."/>
        </authorList>
    </citation>
    <scope>NUCLEOTIDE SEQUENCE [LARGE SCALE GENOMIC DNA]</scope>
    <source>
        <strain evidence="2 3">JCM 11201</strain>
    </source>
</reference>
<dbReference type="RefSeq" id="WP_379949246.1">
    <property type="nucleotide sequence ID" value="NZ_JBHMAF010000049.1"/>
</dbReference>
<dbReference type="SUPFAM" id="SSF52151">
    <property type="entry name" value="FabD/lysophospholipase-like"/>
    <property type="match status" value="1"/>
</dbReference>
<evidence type="ECO:0000313" key="2">
    <source>
        <dbReference type="EMBL" id="MFB9758962.1"/>
    </source>
</evidence>
<dbReference type="Proteomes" id="UP001589609">
    <property type="component" value="Unassembled WGS sequence"/>
</dbReference>
<feature type="transmembrane region" description="Helical" evidence="1">
    <location>
        <begin position="22"/>
        <end position="40"/>
    </location>
</feature>
<keyword evidence="1" id="KW-1133">Transmembrane helix</keyword>
<dbReference type="InterPro" id="IPR016035">
    <property type="entry name" value="Acyl_Trfase/lysoPLipase"/>
</dbReference>
<protein>
    <submittedName>
        <fullName evidence="2">Uncharacterized protein</fullName>
    </submittedName>
</protein>
<sequence length="81" mass="9066">MGETAQGCKLGLALSGGGFRAALYHIGVLALTSVMTRLYLLMFNPLFNRYGTFEHLHELIEKEEKKTDKQSKRSKGFSLSK</sequence>
<name>A0ABV5WF10_9BACI</name>